<name>A0A1K1LDU3_9BACT</name>
<dbReference type="OrthoDB" id="5449868at2"/>
<reference evidence="3" key="1">
    <citation type="submission" date="2016-10" db="EMBL/GenBank/DDBJ databases">
        <authorList>
            <person name="Wegmann U."/>
        </authorList>
    </citation>
    <scope>NUCLEOTIDE SEQUENCE [LARGE SCALE GENOMIC DNA]</scope>
</reference>
<keyword evidence="1" id="KW-0732">Signal</keyword>
<sequence>MKNRFLWIVCALLSLLLLAGGCNRKPASTADVPRSLSHQYKIAVAPFTQPRDTSQLIMGQIPQPQGLAARDVLMAQDRQLRDVLYTTTKRSYDFLPRTRPLPDLKRFHTSERPQALPLWVEYARKTSADILFIPQVLTWRDRQGSAAGVTEPAHVRLEFFLLNIKEGTIIGHSVYEVEQQGLTENLLNVGDFFKRQGKWVTAEELAREAMIKAVKDLKL</sequence>
<accession>A0A1K1LDU3</accession>
<evidence type="ECO:0000256" key="1">
    <source>
        <dbReference type="SAM" id="SignalP"/>
    </source>
</evidence>
<dbReference type="KEGG" id="dpg:DESPIGER_1034"/>
<dbReference type="AlphaFoldDB" id="A0A1K1LDU3"/>
<keyword evidence="2" id="KW-0449">Lipoprotein</keyword>
<evidence type="ECO:0000313" key="2">
    <source>
        <dbReference type="EMBL" id="SFV72897.1"/>
    </source>
</evidence>
<dbReference type="EMBL" id="LT630450">
    <property type="protein sequence ID" value="SFV72897.1"/>
    <property type="molecule type" value="Genomic_DNA"/>
</dbReference>
<feature type="chain" id="PRO_5012588797" evidence="1">
    <location>
        <begin position="20"/>
        <end position="219"/>
    </location>
</feature>
<proteinExistence type="predicted"/>
<keyword evidence="3" id="KW-1185">Reference proteome</keyword>
<organism evidence="2 3">
    <name type="scientific">Desulfovibrio piger</name>
    <dbReference type="NCBI Taxonomy" id="901"/>
    <lineage>
        <taxon>Bacteria</taxon>
        <taxon>Pseudomonadati</taxon>
        <taxon>Thermodesulfobacteriota</taxon>
        <taxon>Desulfovibrionia</taxon>
        <taxon>Desulfovibrionales</taxon>
        <taxon>Desulfovibrionaceae</taxon>
        <taxon>Desulfovibrio</taxon>
    </lineage>
</organism>
<dbReference type="RefSeq" id="WP_072333941.1">
    <property type="nucleotide sequence ID" value="NZ_CALJDE010000028.1"/>
</dbReference>
<feature type="signal peptide" evidence="1">
    <location>
        <begin position="1"/>
        <end position="19"/>
    </location>
</feature>
<dbReference type="PROSITE" id="PS51257">
    <property type="entry name" value="PROKAR_LIPOPROTEIN"/>
    <property type="match status" value="1"/>
</dbReference>
<evidence type="ECO:0000313" key="3">
    <source>
        <dbReference type="Proteomes" id="UP000186323"/>
    </source>
</evidence>
<protein>
    <submittedName>
        <fullName evidence="2">Lipoprotein, putative</fullName>
    </submittedName>
</protein>
<dbReference type="Proteomes" id="UP000186323">
    <property type="component" value="Chromosome I"/>
</dbReference>
<gene>
    <name evidence="2" type="ORF">DESPIGER_1034</name>
</gene>